<accession>A0AAU1UM65</accession>
<evidence type="ECO:0000313" key="1">
    <source>
        <dbReference type="EMBL" id="WTS18374.1"/>
    </source>
</evidence>
<dbReference type="EMBL" id="CP108195">
    <property type="protein sequence ID" value="WTS18374.1"/>
    <property type="molecule type" value="Genomic_DNA"/>
</dbReference>
<organism evidence="1">
    <name type="scientific">Streptomyces sp. NBC_00119</name>
    <dbReference type="NCBI Taxonomy" id="2975659"/>
    <lineage>
        <taxon>Bacteria</taxon>
        <taxon>Bacillati</taxon>
        <taxon>Actinomycetota</taxon>
        <taxon>Actinomycetes</taxon>
        <taxon>Kitasatosporales</taxon>
        <taxon>Streptomycetaceae</taxon>
        <taxon>Streptomyces</taxon>
    </lineage>
</organism>
<sequence length="183" mass="20191">MTDHEQQRRRGEFLQRSKDAQEIWDREIACPSGPLPGAVLDVLEHDDGRVGHVQLMPGRPASDINKAVAAIEETWDLLPGSVVVDSGGSGAELWVYRRPSAARHHRLRPMSIGSRRGQRDAGGLFDGEASHLQDWANRYAHSWKAMRGGGPVDMERFLRRLARLEAGLTDCTYYAGPGVPGQG</sequence>
<dbReference type="AlphaFoldDB" id="A0AAU1UM65"/>
<gene>
    <name evidence="1" type="ORF">OHU69_49930</name>
</gene>
<reference evidence="1" key="1">
    <citation type="submission" date="2022-10" db="EMBL/GenBank/DDBJ databases">
        <title>The complete genomes of actinobacterial strains from the NBC collection.</title>
        <authorList>
            <person name="Joergensen T.S."/>
            <person name="Alvarez Arevalo M."/>
            <person name="Sterndorff E.B."/>
            <person name="Faurdal D."/>
            <person name="Vuksanovic O."/>
            <person name="Mourched A.-S."/>
            <person name="Charusanti P."/>
            <person name="Shaw S."/>
            <person name="Blin K."/>
            <person name="Weber T."/>
        </authorList>
    </citation>
    <scope>NUCLEOTIDE SEQUENCE</scope>
    <source>
        <strain evidence="1">NBC_00119</strain>
    </source>
</reference>
<proteinExistence type="predicted"/>
<name>A0AAU1UM65_9ACTN</name>
<protein>
    <submittedName>
        <fullName evidence="1">Uncharacterized protein</fullName>
    </submittedName>
</protein>